<dbReference type="Pfam" id="PF06062">
    <property type="entry name" value="UPF0231"/>
    <property type="match status" value="1"/>
</dbReference>
<comment type="caution">
    <text evidence="2">The sequence shown here is derived from an EMBL/GenBank/DDBJ whole genome shotgun (WGS) entry which is preliminary data.</text>
</comment>
<dbReference type="InterPro" id="IPR008249">
    <property type="entry name" value="UPF0231"/>
</dbReference>
<dbReference type="Proteomes" id="UP000811844">
    <property type="component" value="Unassembled WGS sequence"/>
</dbReference>
<reference evidence="2 3" key="1">
    <citation type="submission" date="2020-02" db="EMBL/GenBank/DDBJ databases">
        <title>Shewanella WXL01 sp. nov., a marine bacterium isolated from green algae in Luhuitou Fringing Reef (Northern South China Sea).</title>
        <authorList>
            <person name="Wang X."/>
        </authorList>
    </citation>
    <scope>NUCLEOTIDE SEQUENCE [LARGE SCALE GENOMIC DNA]</scope>
    <source>
        <strain evidence="2 3">MCCC 1A01895</strain>
    </source>
</reference>
<dbReference type="PIRSF" id="PIRSF006287">
    <property type="entry name" value="UCP006287"/>
    <property type="match status" value="1"/>
</dbReference>
<evidence type="ECO:0000256" key="1">
    <source>
        <dbReference type="ARBA" id="ARBA00005367"/>
    </source>
</evidence>
<dbReference type="RefSeq" id="WP_153666131.1">
    <property type="nucleotide sequence ID" value="NZ_JAAIKR010000019.1"/>
</dbReference>
<evidence type="ECO:0000313" key="2">
    <source>
        <dbReference type="EMBL" id="MBR9729380.1"/>
    </source>
</evidence>
<name>A0ABS5I7T7_9GAMM</name>
<proteinExistence type="inferred from homology"/>
<dbReference type="NCBIfam" id="NF003582">
    <property type="entry name" value="PRK05248.3-3"/>
    <property type="match status" value="1"/>
</dbReference>
<protein>
    <submittedName>
        <fullName evidence="2">YacL family protein</fullName>
    </submittedName>
</protein>
<accession>A0ABS5I7T7</accession>
<sequence>MEYDFRRNRFEGTVFAQFSMEHAVLGRWFTEELGSDETQINHILTQIVSLQAGTNMHWRHIGDELTIDMDTEQVRVFASVIASEEEHELQESMSLYDAESESFCGLEDFESVLKSWLVFIKQK</sequence>
<evidence type="ECO:0000313" key="3">
    <source>
        <dbReference type="Proteomes" id="UP000811844"/>
    </source>
</evidence>
<organism evidence="2 3">
    <name type="scientific">Shewanella intestini</name>
    <dbReference type="NCBI Taxonomy" id="2017544"/>
    <lineage>
        <taxon>Bacteria</taxon>
        <taxon>Pseudomonadati</taxon>
        <taxon>Pseudomonadota</taxon>
        <taxon>Gammaproteobacteria</taxon>
        <taxon>Alteromonadales</taxon>
        <taxon>Shewanellaceae</taxon>
        <taxon>Shewanella</taxon>
    </lineage>
</organism>
<gene>
    <name evidence="2" type="ORF">G3R48_15480</name>
</gene>
<keyword evidence="3" id="KW-1185">Reference proteome</keyword>
<comment type="similarity">
    <text evidence="1">Belongs to the UPF0231 family.</text>
</comment>
<dbReference type="EMBL" id="JAAIKR010000019">
    <property type="protein sequence ID" value="MBR9729380.1"/>
    <property type="molecule type" value="Genomic_DNA"/>
</dbReference>